<keyword evidence="3" id="KW-1185">Reference proteome</keyword>
<evidence type="ECO:0000313" key="3">
    <source>
        <dbReference type="Proteomes" id="UP000236584"/>
    </source>
</evidence>
<evidence type="ECO:0000313" key="2">
    <source>
        <dbReference type="EMBL" id="AUV83592.1"/>
    </source>
</evidence>
<dbReference type="Pfam" id="PF26119">
    <property type="entry name" value="DUF8036"/>
    <property type="match status" value="1"/>
</dbReference>
<sequence length="84" mass="9152">MTSFTVVTLVALAGTYLSLYRRLPNPFTLSLVVFCVALLLYALTSNPLAPAVLGFRPTPFGPFTFLPNLFAAVAVVVLLYQSQR</sequence>
<evidence type="ECO:0000256" key="1">
    <source>
        <dbReference type="SAM" id="Phobius"/>
    </source>
</evidence>
<keyword evidence="1" id="KW-0812">Transmembrane</keyword>
<dbReference type="KEGG" id="srub:C2R22_19705"/>
<keyword evidence="1" id="KW-1133">Transmembrane helix</keyword>
<proteinExistence type="predicted"/>
<dbReference type="Proteomes" id="UP000236584">
    <property type="component" value="Chromosome"/>
</dbReference>
<dbReference type="InterPro" id="IPR058349">
    <property type="entry name" value="DUF8036"/>
</dbReference>
<gene>
    <name evidence="2" type="ORF">C2R22_19705</name>
</gene>
<keyword evidence="1" id="KW-0472">Membrane</keyword>
<feature type="transmembrane region" description="Helical" evidence="1">
    <location>
        <begin position="26"/>
        <end position="43"/>
    </location>
</feature>
<name>A0A2I8VNU4_9EURY</name>
<accession>A0A2I8VNU4</accession>
<organism evidence="2 3">
    <name type="scientific">Salinigranum rubrum</name>
    <dbReference type="NCBI Taxonomy" id="755307"/>
    <lineage>
        <taxon>Archaea</taxon>
        <taxon>Methanobacteriati</taxon>
        <taxon>Methanobacteriota</taxon>
        <taxon>Stenosarchaea group</taxon>
        <taxon>Halobacteria</taxon>
        <taxon>Halobacteriales</taxon>
        <taxon>Haloferacaceae</taxon>
        <taxon>Salinigranum</taxon>
    </lineage>
</organism>
<feature type="transmembrane region" description="Helical" evidence="1">
    <location>
        <begin position="63"/>
        <end position="80"/>
    </location>
</feature>
<protein>
    <submittedName>
        <fullName evidence="2">Uncharacterized protein</fullName>
    </submittedName>
</protein>
<dbReference type="OrthoDB" id="266984at2157"/>
<reference evidence="2 3" key="1">
    <citation type="submission" date="2018-01" db="EMBL/GenBank/DDBJ databases">
        <title>Complete genome sequence of Salinigranum rubrum GX10T, an extremely halophilic archaeon isolated from a marine solar saltern.</title>
        <authorList>
            <person name="Han S."/>
        </authorList>
    </citation>
    <scope>NUCLEOTIDE SEQUENCE [LARGE SCALE GENOMIC DNA]</scope>
    <source>
        <strain evidence="2 3">GX10</strain>
    </source>
</reference>
<dbReference type="AlphaFoldDB" id="A0A2I8VNU4"/>
<dbReference type="EMBL" id="CP026309">
    <property type="protein sequence ID" value="AUV83592.1"/>
    <property type="molecule type" value="Genomic_DNA"/>
</dbReference>